<dbReference type="Gene3D" id="3.40.720.10">
    <property type="entry name" value="Alkaline Phosphatase, subunit A"/>
    <property type="match status" value="1"/>
</dbReference>
<dbReference type="InterPro" id="IPR002591">
    <property type="entry name" value="Phosphodiest/P_Trfase"/>
</dbReference>
<dbReference type="InterPro" id="IPR017850">
    <property type="entry name" value="Alkaline_phosphatase_core_sf"/>
</dbReference>
<protein>
    <submittedName>
        <fullName evidence="1">Uncharacterized protein</fullName>
    </submittedName>
</protein>
<proteinExistence type="predicted"/>
<dbReference type="Proteomes" id="UP000050509">
    <property type="component" value="Unassembled WGS sequence"/>
</dbReference>
<name>A0A0P9F4N7_9CHLR</name>
<dbReference type="AlphaFoldDB" id="A0A0P9F4N7"/>
<reference evidence="1 2" key="1">
    <citation type="submission" date="2015-09" db="EMBL/GenBank/DDBJ databases">
        <title>Draft genome sequence of Kouleothrix aurantiaca JCM 19913.</title>
        <authorList>
            <person name="Hemp J."/>
        </authorList>
    </citation>
    <scope>NUCLEOTIDE SEQUENCE [LARGE SCALE GENOMIC DNA]</scope>
    <source>
        <strain evidence="1 2">COM-B</strain>
    </source>
</reference>
<organism evidence="1 2">
    <name type="scientific">Kouleothrix aurantiaca</name>
    <dbReference type="NCBI Taxonomy" id="186479"/>
    <lineage>
        <taxon>Bacteria</taxon>
        <taxon>Bacillati</taxon>
        <taxon>Chloroflexota</taxon>
        <taxon>Chloroflexia</taxon>
        <taxon>Chloroflexales</taxon>
        <taxon>Roseiflexineae</taxon>
        <taxon>Roseiflexaceae</taxon>
        <taxon>Kouleothrix</taxon>
    </lineage>
</organism>
<dbReference type="Pfam" id="PF01663">
    <property type="entry name" value="Phosphodiest"/>
    <property type="match status" value="1"/>
</dbReference>
<keyword evidence="2" id="KW-1185">Reference proteome</keyword>
<dbReference type="PANTHER" id="PTHR10151:SF120">
    <property type="entry name" value="BIS(5'-ADENOSYL)-TRIPHOSPHATASE"/>
    <property type="match status" value="1"/>
</dbReference>
<dbReference type="GO" id="GO:0016787">
    <property type="term" value="F:hydrolase activity"/>
    <property type="evidence" value="ECO:0007669"/>
    <property type="project" value="UniProtKB-ARBA"/>
</dbReference>
<dbReference type="EMBL" id="LJCR01003514">
    <property type="protein sequence ID" value="KPV46737.1"/>
    <property type="molecule type" value="Genomic_DNA"/>
</dbReference>
<accession>A0A0P9F4N7</accession>
<dbReference type="SUPFAM" id="SSF53649">
    <property type="entry name" value="Alkaline phosphatase-like"/>
    <property type="match status" value="1"/>
</dbReference>
<sequence>YLGSAPALRRFAGDGMVAKITTQFPSTTAAHVTAIHTGLPPGASGVFEWFYYEPQLDAIIAPLLFSFAGDHERDTLKRVGARASTLYPTATLYQELKSQGVASGVFQHASYAFSPYTKQVIDGAQLHSYRTLPEALVNMTGWLGRQQGPRYAFLYFDAIDATCHRYGPESPQVAAEITLFLAALEQLLLPA</sequence>
<dbReference type="PANTHER" id="PTHR10151">
    <property type="entry name" value="ECTONUCLEOTIDE PYROPHOSPHATASE/PHOSPHODIESTERASE"/>
    <property type="match status" value="1"/>
</dbReference>
<gene>
    <name evidence="1" type="ORF">SE17_43025</name>
</gene>
<feature type="non-terminal residue" evidence="1">
    <location>
        <position position="191"/>
    </location>
</feature>
<comment type="caution">
    <text evidence="1">The sequence shown here is derived from an EMBL/GenBank/DDBJ whole genome shotgun (WGS) entry which is preliminary data.</text>
</comment>
<evidence type="ECO:0000313" key="1">
    <source>
        <dbReference type="EMBL" id="KPV46737.1"/>
    </source>
</evidence>
<evidence type="ECO:0000313" key="2">
    <source>
        <dbReference type="Proteomes" id="UP000050509"/>
    </source>
</evidence>
<feature type="non-terminal residue" evidence="1">
    <location>
        <position position="1"/>
    </location>
</feature>